<organism evidence="1 2">
    <name type="scientific">Pseudomonas pohangensis</name>
    <dbReference type="NCBI Taxonomy" id="364197"/>
    <lineage>
        <taxon>Bacteria</taxon>
        <taxon>Pseudomonadati</taxon>
        <taxon>Pseudomonadota</taxon>
        <taxon>Gammaproteobacteria</taxon>
        <taxon>Pseudomonadales</taxon>
        <taxon>Pseudomonadaceae</taxon>
        <taxon>Pseudomonas</taxon>
    </lineage>
</organism>
<dbReference type="AlphaFoldDB" id="A0A1H2H894"/>
<name>A0A1H2H894_9PSED</name>
<accession>A0A1H2H894</accession>
<proteinExistence type="predicted"/>
<evidence type="ECO:0000313" key="1">
    <source>
        <dbReference type="EMBL" id="SDU28111.1"/>
    </source>
</evidence>
<dbReference type="NCBIfam" id="NF040692">
    <property type="entry name" value="recomb_assoc"/>
    <property type="match status" value="1"/>
</dbReference>
<dbReference type="EMBL" id="LT629785">
    <property type="protein sequence ID" value="SDU28111.1"/>
    <property type="molecule type" value="Genomic_DNA"/>
</dbReference>
<keyword evidence="2" id="KW-1185">Reference proteome</keyword>
<dbReference type="Proteomes" id="UP000243232">
    <property type="component" value="Chromosome I"/>
</dbReference>
<sequence length="212" mass="23304">MNDQLVSPQETYERLLSEASDSRRKRSLEAINEACRLLHERQSSDFSYKTIITLGNDRGLPVPGEKSIVNATGEHYRELIQAWKLASLPAKGSQTKADPNNWIEHIEDPVLRMSVSLLANELRSLKAKEARKARHSGAPIIIGSAMGQAVSTQPRFNDAELSALKAAIDPTTLSLVGLSIGSRGEVEDAKGRKIHKPGFRDAIEKVLSVQVK</sequence>
<dbReference type="RefSeq" id="WP_090196609.1">
    <property type="nucleotide sequence ID" value="NZ_LT629785.1"/>
</dbReference>
<dbReference type="STRING" id="364197.SAMN05216296_2826"/>
<dbReference type="InterPro" id="IPR048061">
    <property type="entry name" value="GmtX-like"/>
</dbReference>
<evidence type="ECO:0000313" key="2">
    <source>
        <dbReference type="Proteomes" id="UP000243232"/>
    </source>
</evidence>
<protein>
    <submittedName>
        <fullName evidence="1">Uncharacterized protein</fullName>
    </submittedName>
</protein>
<gene>
    <name evidence="1" type="ORF">SAMN05216296_2826</name>
</gene>
<reference evidence="2" key="1">
    <citation type="submission" date="2016-10" db="EMBL/GenBank/DDBJ databases">
        <authorList>
            <person name="Varghese N."/>
            <person name="Submissions S."/>
        </authorList>
    </citation>
    <scope>NUCLEOTIDE SEQUENCE [LARGE SCALE GENOMIC DNA]</scope>
    <source>
        <strain evidence="2">DSM 17875</strain>
    </source>
</reference>
<dbReference type="OrthoDB" id="6629240at2"/>